<keyword evidence="2" id="KW-1185">Reference proteome</keyword>
<evidence type="ECO:0000313" key="2">
    <source>
        <dbReference type="Proteomes" id="UP000544134"/>
    </source>
</evidence>
<comment type="caution">
    <text evidence="1">The sequence shown here is derived from an EMBL/GenBank/DDBJ whole genome shotgun (WGS) entry which is preliminary data.</text>
</comment>
<sequence>MESISKIFSPLIGKIVFSIKQTHGSCFLIEFGDPYLRIREPIEPRPETSEKSKISLRRRRVFVTGTWSLLVLGCDWTLTNEQRSVSQGDDVDDMENLFRNVEGQYLVSARGVEATKSCTLKFDMGASLNLRPRHDWNPSVDPDENQWQLHSKDGASVGYTNNGLVAVESTGEPDKT</sequence>
<accession>A0A848IQH4</accession>
<reference evidence="1 2" key="1">
    <citation type="submission" date="2020-04" db="EMBL/GenBank/DDBJ databases">
        <title>Paraburkholderia sp. RP-4-7 isolated from soil.</title>
        <authorList>
            <person name="Dahal R.H."/>
        </authorList>
    </citation>
    <scope>NUCLEOTIDE SEQUENCE [LARGE SCALE GENOMIC DNA]</scope>
    <source>
        <strain evidence="1 2">RP-4-7</strain>
    </source>
</reference>
<dbReference type="EMBL" id="JABBGJ010000030">
    <property type="protein sequence ID" value="NMM01407.1"/>
    <property type="molecule type" value="Genomic_DNA"/>
</dbReference>
<name>A0A848IQH4_9BURK</name>
<dbReference type="AlphaFoldDB" id="A0A848IQH4"/>
<evidence type="ECO:0000313" key="1">
    <source>
        <dbReference type="EMBL" id="NMM01407.1"/>
    </source>
</evidence>
<organism evidence="1 2">
    <name type="scientific">Paraburkholderia polaris</name>
    <dbReference type="NCBI Taxonomy" id="2728848"/>
    <lineage>
        <taxon>Bacteria</taxon>
        <taxon>Pseudomonadati</taxon>
        <taxon>Pseudomonadota</taxon>
        <taxon>Betaproteobacteria</taxon>
        <taxon>Burkholderiales</taxon>
        <taxon>Burkholderiaceae</taxon>
        <taxon>Paraburkholderia</taxon>
    </lineage>
</organism>
<gene>
    <name evidence="1" type="ORF">HHL24_26125</name>
</gene>
<proteinExistence type="predicted"/>
<dbReference type="Proteomes" id="UP000544134">
    <property type="component" value="Unassembled WGS sequence"/>
</dbReference>
<dbReference type="RefSeq" id="WP_169488242.1">
    <property type="nucleotide sequence ID" value="NZ_JABBGJ010000030.1"/>
</dbReference>
<protein>
    <submittedName>
        <fullName evidence="1">Uncharacterized protein</fullName>
    </submittedName>
</protein>